<feature type="compositionally biased region" description="Basic and acidic residues" evidence="1">
    <location>
        <begin position="1"/>
        <end position="18"/>
    </location>
</feature>
<feature type="compositionally biased region" description="Acidic residues" evidence="1">
    <location>
        <begin position="36"/>
        <end position="47"/>
    </location>
</feature>
<accession>A0A3P6EJ52</accession>
<proteinExistence type="predicted"/>
<protein>
    <submittedName>
        <fullName evidence="2">Uncharacterized protein</fullName>
    </submittedName>
</protein>
<dbReference type="AlphaFoldDB" id="A0A3P6EJ52"/>
<evidence type="ECO:0000313" key="2">
    <source>
        <dbReference type="EMBL" id="VDD35444.1"/>
    </source>
</evidence>
<dbReference type="EMBL" id="LR031876">
    <property type="protein sequence ID" value="VDD35444.1"/>
    <property type="molecule type" value="Genomic_DNA"/>
</dbReference>
<organism evidence="2">
    <name type="scientific">Brassica oleracea</name>
    <name type="common">Wild cabbage</name>
    <dbReference type="NCBI Taxonomy" id="3712"/>
    <lineage>
        <taxon>Eukaryota</taxon>
        <taxon>Viridiplantae</taxon>
        <taxon>Streptophyta</taxon>
        <taxon>Embryophyta</taxon>
        <taxon>Tracheophyta</taxon>
        <taxon>Spermatophyta</taxon>
        <taxon>Magnoliopsida</taxon>
        <taxon>eudicotyledons</taxon>
        <taxon>Gunneridae</taxon>
        <taxon>Pentapetalae</taxon>
        <taxon>rosids</taxon>
        <taxon>malvids</taxon>
        <taxon>Brassicales</taxon>
        <taxon>Brassicaceae</taxon>
        <taxon>Brassiceae</taxon>
        <taxon>Brassica</taxon>
    </lineage>
</organism>
<sequence length="97" mass="10823">METSLGRDRAGLNQEQREMSSGSHNQGEQEQREVEASVEDVEEEPDVQEQVVRVQQPELRRSTRVRKDPSSWVNTSVLQCPSSGASFSSCVLLCSIS</sequence>
<gene>
    <name evidence="2" type="ORF">BOLC7T41004H</name>
</gene>
<reference evidence="2" key="1">
    <citation type="submission" date="2018-11" db="EMBL/GenBank/DDBJ databases">
        <authorList>
            <consortium name="Genoscope - CEA"/>
            <person name="William W."/>
        </authorList>
    </citation>
    <scope>NUCLEOTIDE SEQUENCE</scope>
</reference>
<name>A0A3P6EJ52_BRAOL</name>
<feature type="region of interest" description="Disordered" evidence="1">
    <location>
        <begin position="1"/>
        <end position="55"/>
    </location>
</feature>
<evidence type="ECO:0000256" key="1">
    <source>
        <dbReference type="SAM" id="MobiDB-lite"/>
    </source>
</evidence>